<evidence type="ECO:0000313" key="9">
    <source>
        <dbReference type="EMBL" id="ATF10525.1"/>
    </source>
</evidence>
<dbReference type="InterPro" id="IPR018584">
    <property type="entry name" value="GT87"/>
</dbReference>
<keyword evidence="6 8" id="KW-0472">Membrane</keyword>
<evidence type="ECO:0000313" key="10">
    <source>
        <dbReference type="Proteomes" id="UP000218160"/>
    </source>
</evidence>
<evidence type="ECO:0000256" key="7">
    <source>
        <dbReference type="ARBA" id="ARBA00024033"/>
    </source>
</evidence>
<comment type="similarity">
    <text evidence="7">Belongs to the glycosyltransferase 87 family.</text>
</comment>
<evidence type="ECO:0000256" key="8">
    <source>
        <dbReference type="SAM" id="Phobius"/>
    </source>
</evidence>
<feature type="transmembrane region" description="Helical" evidence="8">
    <location>
        <begin position="249"/>
        <end position="271"/>
    </location>
</feature>
<dbReference type="GO" id="GO:0005886">
    <property type="term" value="C:plasma membrane"/>
    <property type="evidence" value="ECO:0007669"/>
    <property type="project" value="UniProtKB-SubCell"/>
</dbReference>
<sequence>MSFIAFNQHTSSQKSLHIVNCLASFFVSLIFIYFIYRLFQTYDWGHSFTKFLCFSGLFALILMLFKHRHQQDDIGNILLITECLLALAGLAFILVRMIPVYGEFIFVPPTVDIGYTTEHAAKQFFLFGQNPYLSQDINVRPELAPKHRGFHYGPGMLLGYAPAAFFPDIGYKAMSLLYFIIASISLSMLVFNNIKKKGCWQVISTILITLVLFLLPERLWYEVFKVGANDIYPVALLLLGIVCVQKEQWLFAGILMGLSIASKFSPAAFLLIMFLRKDIQRNFFIGCVLGIMPLIVFLAWDYHAIMANVFILRMSLEFDSTSLYSITPDTLHVLFPLVQFCAVLYFIVRNVNRTLYSEEILVCFTLLLIVIEVSFQEMHANHLIWFYPFIAFIVGTHRHRLFLTKGFVS</sequence>
<dbReference type="GO" id="GO:0016758">
    <property type="term" value="F:hexosyltransferase activity"/>
    <property type="evidence" value="ECO:0007669"/>
    <property type="project" value="InterPro"/>
</dbReference>
<organism evidence="9 10">
    <name type="scientific">Candidatus Enterovibrio altilux</name>
    <dbReference type="NCBI Taxonomy" id="1927128"/>
    <lineage>
        <taxon>Bacteria</taxon>
        <taxon>Pseudomonadati</taxon>
        <taxon>Pseudomonadota</taxon>
        <taxon>Gammaproteobacteria</taxon>
        <taxon>Vibrionales</taxon>
        <taxon>Vibrionaceae</taxon>
        <taxon>Enterovibrio</taxon>
    </lineage>
</organism>
<feature type="transmembrane region" description="Helical" evidence="8">
    <location>
        <begin position="48"/>
        <end position="65"/>
    </location>
</feature>
<feature type="transmembrane region" description="Helical" evidence="8">
    <location>
        <begin position="384"/>
        <end position="403"/>
    </location>
</feature>
<keyword evidence="2" id="KW-1003">Cell membrane</keyword>
<feature type="transmembrane region" description="Helical" evidence="8">
    <location>
        <begin position="77"/>
        <end position="98"/>
    </location>
</feature>
<evidence type="ECO:0000256" key="6">
    <source>
        <dbReference type="ARBA" id="ARBA00023136"/>
    </source>
</evidence>
<evidence type="ECO:0000256" key="1">
    <source>
        <dbReference type="ARBA" id="ARBA00004651"/>
    </source>
</evidence>
<reference evidence="10" key="1">
    <citation type="submission" date="2017-04" db="EMBL/GenBank/DDBJ databases">
        <title>Genome evolution of the luminous symbionts of deep sea anglerfish.</title>
        <authorList>
            <person name="Hendry T.A."/>
        </authorList>
    </citation>
    <scope>NUCLEOTIDE SEQUENCE [LARGE SCALE GENOMIC DNA]</scope>
</reference>
<feature type="transmembrane region" description="Helical" evidence="8">
    <location>
        <begin position="283"/>
        <end position="311"/>
    </location>
</feature>
<proteinExistence type="inferred from homology"/>
<feature type="transmembrane region" description="Helical" evidence="8">
    <location>
        <begin position="198"/>
        <end position="215"/>
    </location>
</feature>
<dbReference type="EMBL" id="CP020663">
    <property type="protein sequence ID" value="ATF10525.1"/>
    <property type="molecule type" value="Genomic_DNA"/>
</dbReference>
<evidence type="ECO:0000256" key="2">
    <source>
        <dbReference type="ARBA" id="ARBA00022475"/>
    </source>
</evidence>
<name>A0A291BC44_9GAMM</name>
<dbReference type="Pfam" id="PF09594">
    <property type="entry name" value="GT87"/>
    <property type="match status" value="1"/>
</dbReference>
<dbReference type="KEGG" id="elux:BTN50_2117"/>
<protein>
    <recommendedName>
        <fullName evidence="11">DUF2029 domain-containing protein</fullName>
    </recommendedName>
</protein>
<keyword evidence="4 8" id="KW-0812">Transmembrane</keyword>
<evidence type="ECO:0000256" key="4">
    <source>
        <dbReference type="ARBA" id="ARBA00022692"/>
    </source>
</evidence>
<feature type="transmembrane region" description="Helical" evidence="8">
    <location>
        <begin position="169"/>
        <end position="191"/>
    </location>
</feature>
<accession>A0A291BC44</accession>
<feature type="transmembrane region" description="Helical" evidence="8">
    <location>
        <begin position="16"/>
        <end position="36"/>
    </location>
</feature>
<feature type="transmembrane region" description="Helical" evidence="8">
    <location>
        <begin position="360"/>
        <end position="378"/>
    </location>
</feature>
<dbReference type="AlphaFoldDB" id="A0A291BC44"/>
<evidence type="ECO:0008006" key="11">
    <source>
        <dbReference type="Google" id="ProtNLM"/>
    </source>
</evidence>
<comment type="subcellular location">
    <subcellularLocation>
        <location evidence="1">Cell membrane</location>
        <topology evidence="1">Multi-pass membrane protein</topology>
    </subcellularLocation>
</comment>
<evidence type="ECO:0000256" key="5">
    <source>
        <dbReference type="ARBA" id="ARBA00022989"/>
    </source>
</evidence>
<feature type="transmembrane region" description="Helical" evidence="8">
    <location>
        <begin position="331"/>
        <end position="348"/>
    </location>
</feature>
<dbReference type="RefSeq" id="WP_096619988.1">
    <property type="nucleotide sequence ID" value="NZ_CP020663.1"/>
</dbReference>
<keyword evidence="10" id="KW-1185">Reference proteome</keyword>
<keyword evidence="5 8" id="KW-1133">Transmembrane helix</keyword>
<gene>
    <name evidence="9" type="ORF">BTN50_2117</name>
</gene>
<keyword evidence="3" id="KW-0808">Transferase</keyword>
<evidence type="ECO:0000256" key="3">
    <source>
        <dbReference type="ARBA" id="ARBA00022679"/>
    </source>
</evidence>
<dbReference type="Proteomes" id="UP000218160">
    <property type="component" value="Chromosome 2"/>
</dbReference>